<protein>
    <recommendedName>
        <fullName evidence="3">NACHT domain-containing protein</fullName>
    </recommendedName>
</protein>
<evidence type="ECO:0000256" key="2">
    <source>
        <dbReference type="SAM" id="MobiDB-lite"/>
    </source>
</evidence>
<dbReference type="EMBL" id="JAGPXD010000001">
    <property type="protein sequence ID" value="KAH7377130.1"/>
    <property type="molecule type" value="Genomic_DNA"/>
</dbReference>
<dbReference type="InterPro" id="IPR007111">
    <property type="entry name" value="NACHT_NTPase"/>
</dbReference>
<dbReference type="InterPro" id="IPR035994">
    <property type="entry name" value="Nucleoside_phosphorylase_sf"/>
</dbReference>
<dbReference type="GO" id="GO:0009116">
    <property type="term" value="P:nucleoside metabolic process"/>
    <property type="evidence" value="ECO:0007669"/>
    <property type="project" value="InterPro"/>
</dbReference>
<gene>
    <name evidence="4" type="ORF">B0T11DRAFT_27623</name>
</gene>
<evidence type="ECO:0000256" key="1">
    <source>
        <dbReference type="ARBA" id="ARBA00022737"/>
    </source>
</evidence>
<dbReference type="SUPFAM" id="SSF52540">
    <property type="entry name" value="P-loop containing nucleoside triphosphate hydrolases"/>
    <property type="match status" value="1"/>
</dbReference>
<feature type="region of interest" description="Disordered" evidence="2">
    <location>
        <begin position="705"/>
        <end position="730"/>
    </location>
</feature>
<dbReference type="GO" id="GO:0003824">
    <property type="term" value="F:catalytic activity"/>
    <property type="evidence" value="ECO:0007669"/>
    <property type="project" value="InterPro"/>
</dbReference>
<evidence type="ECO:0000313" key="5">
    <source>
        <dbReference type="Proteomes" id="UP000813385"/>
    </source>
</evidence>
<dbReference type="InterPro" id="IPR027417">
    <property type="entry name" value="P-loop_NTPase"/>
</dbReference>
<dbReference type="Gene3D" id="3.40.50.300">
    <property type="entry name" value="P-loop containing nucleotide triphosphate hydrolases"/>
    <property type="match status" value="1"/>
</dbReference>
<dbReference type="SUPFAM" id="SSF53167">
    <property type="entry name" value="Purine and uridine phosphorylases"/>
    <property type="match status" value="1"/>
</dbReference>
<feature type="domain" description="NACHT" evidence="3">
    <location>
        <begin position="232"/>
        <end position="374"/>
    </location>
</feature>
<dbReference type="PANTHER" id="PTHR10039:SF14">
    <property type="entry name" value="NACHT DOMAIN-CONTAINING PROTEIN"/>
    <property type="match status" value="1"/>
</dbReference>
<feature type="region of interest" description="Disordered" evidence="2">
    <location>
        <begin position="913"/>
        <end position="938"/>
    </location>
</feature>
<feature type="region of interest" description="Disordered" evidence="2">
    <location>
        <begin position="500"/>
        <end position="528"/>
    </location>
</feature>
<dbReference type="AlphaFoldDB" id="A0A8K0TU56"/>
<evidence type="ECO:0000313" key="4">
    <source>
        <dbReference type="EMBL" id="KAH7377130.1"/>
    </source>
</evidence>
<organism evidence="4 5">
    <name type="scientific">Plectosphaerella cucumerina</name>
    <dbReference type="NCBI Taxonomy" id="40658"/>
    <lineage>
        <taxon>Eukaryota</taxon>
        <taxon>Fungi</taxon>
        <taxon>Dikarya</taxon>
        <taxon>Ascomycota</taxon>
        <taxon>Pezizomycotina</taxon>
        <taxon>Sordariomycetes</taxon>
        <taxon>Hypocreomycetidae</taxon>
        <taxon>Glomerellales</taxon>
        <taxon>Plectosphaerellaceae</taxon>
        <taxon>Plectosphaerella</taxon>
    </lineage>
</organism>
<dbReference type="OrthoDB" id="5067912at2759"/>
<dbReference type="PANTHER" id="PTHR10039">
    <property type="entry name" value="AMELOGENIN"/>
    <property type="match status" value="1"/>
</dbReference>
<evidence type="ECO:0000259" key="3">
    <source>
        <dbReference type="PROSITE" id="PS50837"/>
    </source>
</evidence>
<dbReference type="PROSITE" id="PS50837">
    <property type="entry name" value="NACHT"/>
    <property type="match status" value="1"/>
</dbReference>
<proteinExistence type="predicted"/>
<name>A0A8K0TU56_9PEZI</name>
<dbReference type="InterPro" id="IPR056884">
    <property type="entry name" value="NPHP3-like_N"/>
</dbReference>
<feature type="compositionally biased region" description="Acidic residues" evidence="2">
    <location>
        <begin position="716"/>
        <end position="727"/>
    </location>
</feature>
<comment type="caution">
    <text evidence="4">The sequence shown here is derived from an EMBL/GenBank/DDBJ whole genome shotgun (WGS) entry which is preliminary data.</text>
</comment>
<dbReference type="Pfam" id="PF24883">
    <property type="entry name" value="NPHP3_N"/>
    <property type="match status" value="1"/>
</dbReference>
<keyword evidence="5" id="KW-1185">Reference proteome</keyword>
<reference evidence="4" key="1">
    <citation type="journal article" date="2021" name="Nat. Commun.">
        <title>Genetic determinants of endophytism in the Arabidopsis root mycobiome.</title>
        <authorList>
            <person name="Mesny F."/>
            <person name="Miyauchi S."/>
            <person name="Thiergart T."/>
            <person name="Pickel B."/>
            <person name="Atanasova L."/>
            <person name="Karlsson M."/>
            <person name="Huettel B."/>
            <person name="Barry K.W."/>
            <person name="Haridas S."/>
            <person name="Chen C."/>
            <person name="Bauer D."/>
            <person name="Andreopoulos W."/>
            <person name="Pangilinan J."/>
            <person name="LaButti K."/>
            <person name="Riley R."/>
            <person name="Lipzen A."/>
            <person name="Clum A."/>
            <person name="Drula E."/>
            <person name="Henrissat B."/>
            <person name="Kohler A."/>
            <person name="Grigoriev I.V."/>
            <person name="Martin F.M."/>
            <person name="Hacquard S."/>
        </authorList>
    </citation>
    <scope>NUCLEOTIDE SEQUENCE</scope>
    <source>
        <strain evidence="4">MPI-CAGE-AT-0016</strain>
    </source>
</reference>
<sequence length="1031" mass="115389">MEKEPRLRKKYSRPPATGDILYRSDVVHKDSLRSCDEACGETPDHLVTRSQRGEDDNDPAIHYGLIASSNQILKDAQIRDQLAAEKGVLCFEMEAAGLMDHFPCLVIRGICDYADSHKNNIWQGYAAMVAAAYAKELLQQIPPSKVEAEPPIAEALGADYYPLDRPEQTTSATQATVGYIKSSHHTDKIERWLRPPDPSTNVNHARKLRHEGTGAWLLAHPVFQSWTSGSRRYLWLHGFAGSGKTVLSTTVLDHVAADNDRLLISFFFDFSDTTKQSVDGMLRSLAFQLYQCGAGSSVLEASFQAHQDGLRQPATKTLEDIVSKILAVQKKVFIVLDALDESTTRRDLLSWIKDITSRPGLGHVQLICTSRPEAEFLREIPATIGEGNHMRLDKQAVDADIRSYVAAQLTHRRDFQDKGLSQDLMERIQSKVGDGADGMFLWAFYQLEDLARCHNMKGIEEALACLPRDLDELYRQMPQSNSAHLEHDAQRLIFLSPPTLSGTSDPSAQSRFTWPKKQASTKPSSVISNTNEGIDMVVIVSGVPVVSKPDEEHDPQSACEEIEDTISLVTQDDDRESVSEPTPIVVSRRQAATAVLVKTFVQDEDLYGLYEFAFNELDHERFVDNHRKLLWTFVKDLIQQKAVGHSQHEAIKFLTGRQTRMMISSSILDRFKSRVETDLDQLECEARGPPHMLDRFLMLMKTEPAEPPEGERDIDSNSEESDAEDQDSQQVFENTAGVFEEARIFLCTGPAFQEYKRNLRQMLHPGGKPADPSIPVSAEAQLQGPDASVASPQISAGECRYAFSRPFWEVTQDSYKLWVESIAGTRLSWWPLSQPERELRKGFTRIYSEPEKGLPRFYDDLETTFAESLFPGLAQRRKSIRFASPASWTASGFEAVYLKQVSVPEIVQNARAAESQPLSTINEETDQVPGTSGEGSGLQPRVAVTAQTLGRNDSGSAPIVFLTEKIDSRIATAVAVHLGKDDQETMHNLRAAWLGLSGSRWKRVNDMYFYQILVQRLSHGSRTQAPHRTLA</sequence>
<dbReference type="Proteomes" id="UP000813385">
    <property type="component" value="Unassembled WGS sequence"/>
</dbReference>
<keyword evidence="1" id="KW-0677">Repeat</keyword>
<accession>A0A8K0TU56</accession>
<dbReference type="Gene3D" id="3.40.50.1580">
    <property type="entry name" value="Nucleoside phosphorylase domain"/>
    <property type="match status" value="1"/>
</dbReference>